<feature type="compositionally biased region" description="Low complexity" evidence="1">
    <location>
        <begin position="275"/>
        <end position="292"/>
    </location>
</feature>
<dbReference type="Proteomes" id="UP000296469">
    <property type="component" value="Chromosome"/>
</dbReference>
<evidence type="ECO:0000313" key="3">
    <source>
        <dbReference type="Proteomes" id="UP000296469"/>
    </source>
</evidence>
<dbReference type="EMBL" id="CP039291">
    <property type="protein sequence ID" value="QCB92532.1"/>
    <property type="molecule type" value="Genomic_DNA"/>
</dbReference>
<dbReference type="SUPFAM" id="SSF82109">
    <property type="entry name" value="MIR domain"/>
    <property type="match status" value="1"/>
</dbReference>
<evidence type="ECO:0000313" key="2">
    <source>
        <dbReference type="EMBL" id="QCB92532.1"/>
    </source>
</evidence>
<reference evidence="2 3" key="1">
    <citation type="submission" date="2019-04" db="EMBL/GenBank/DDBJ databases">
        <title>Isolation and identification of Cellulomonas shaoxiangyii sp. Nov. isolated from feces of the Tibetan antelopes (Pantholops hodgsonii) in the Qinghai-Tibet plateau of China.</title>
        <authorList>
            <person name="Tian Z."/>
        </authorList>
    </citation>
    <scope>NUCLEOTIDE SEQUENCE [LARGE SCALE GENOMIC DNA]</scope>
    <source>
        <strain evidence="2 3">Z28</strain>
    </source>
</reference>
<evidence type="ECO:0008006" key="4">
    <source>
        <dbReference type="Google" id="ProtNLM"/>
    </source>
</evidence>
<gene>
    <name evidence="2" type="ORF">E5225_02155</name>
</gene>
<sequence>MDEGRVEPGAAAFAFANGFVNVLATLPTGTRVATAGRCGGMSYASLDHLLAGRPAPHWPARLFAPGRVPPDGHLVADLLQRRQLDSFASWSALRFLTWSVLPDGDAGPLRGVRTLTRAEVPGVVSALTAGRPVVLGLVVARGVVHAGDNHQVVAHAHDRDGAGRLRLHVLDPNHPGDDVTLTDTGTGWRGSDGRTWRALFLHAYAARRPPALPSASRHPSRPVRDGDAVGLLHVWSGRSLGPRGTTAVACADVAPAWTVLLVAHADDRVGKDHAPAAALAEPRGPRAPAAEPRGPRAPDADPSGRPGHRPPPIVDGDAVRLVDSRTGAGLTLSPMGPAVGPGAGDTWRVEVEAGSCWRSGARVRLVHSATGSPLRVGRARGVRAPVAAGGPADGRAWWTVADDPALTDPALTDPAPRRR</sequence>
<organism evidence="2 3">
    <name type="scientific">Cellulomonas shaoxiangyii</name>
    <dbReference type="NCBI Taxonomy" id="2566013"/>
    <lineage>
        <taxon>Bacteria</taxon>
        <taxon>Bacillati</taxon>
        <taxon>Actinomycetota</taxon>
        <taxon>Actinomycetes</taxon>
        <taxon>Micrococcales</taxon>
        <taxon>Cellulomonadaceae</taxon>
        <taxon>Cellulomonas</taxon>
    </lineage>
</organism>
<feature type="region of interest" description="Disordered" evidence="1">
    <location>
        <begin position="275"/>
        <end position="317"/>
    </location>
</feature>
<dbReference type="KEGG" id="celz:E5225_02155"/>
<proteinExistence type="predicted"/>
<dbReference type="RefSeq" id="WP_136225279.1">
    <property type="nucleotide sequence ID" value="NZ_CP039291.1"/>
</dbReference>
<dbReference type="AlphaFoldDB" id="A0A4P7SER8"/>
<accession>A0A4P7SER8</accession>
<dbReference type="InterPro" id="IPR036300">
    <property type="entry name" value="MIR_dom_sf"/>
</dbReference>
<protein>
    <recommendedName>
        <fullName evidence="4">Peptidase C39-like domain-containing protein</fullName>
    </recommendedName>
</protein>
<keyword evidence="3" id="KW-1185">Reference proteome</keyword>
<name>A0A4P7SER8_9CELL</name>
<evidence type="ECO:0000256" key="1">
    <source>
        <dbReference type="SAM" id="MobiDB-lite"/>
    </source>
</evidence>